<dbReference type="InterPro" id="IPR049326">
    <property type="entry name" value="Rhodopsin_dom_fungi"/>
</dbReference>
<dbReference type="PANTHER" id="PTHR33048">
    <property type="entry name" value="PTH11-LIKE INTEGRAL MEMBRANE PROTEIN (AFU_ORTHOLOGUE AFUA_5G11245)"/>
    <property type="match status" value="1"/>
</dbReference>
<sequence length="499" mass="56246">MASSQPEGAKGGHKPNYVNPENQIPLLVGVQTPMLALMLLIVAARFFDRAYNHIRLDASDWLTILAFVFVITCNIIPLAGIATGVGRHTWDIKEEWKVINLKLTFAFRISFSIAAALIKIAVMLFYMRMFPHSKANIWFCRCMIGFCAFAAFAAIAFIFITTFACSPPSDYWNAEKGGNRNCHNESKILLSASCQKLVTEFLVFAWPSYFIWKLKLPRMTRVSLGVLFSLGIITSFLGLIKTGYLWYSLNHPPDFPWTAARVFMIECLEINLCLLCGCLPHIKRPFKIICCCLCRRRRNHNRNKSRNRNRNRNRKPRTPEIPHDKIGLFGPQPRQPPPLALRGDLDNRRNGVVFRSFARSFPRTVDDDDDDAFVNNPTPLMFESGNDNNVTSRRINGSNPPPPTSLVGPRLSTPPPDFDDIAAIAMDRLQRSSSLAMTSPQSPPKTPKRHHQQKQQGQAQTTPRLPRSPGSMNMVALREEAEAHAHANNSPYAARGSEE</sequence>
<protein>
    <recommendedName>
        <fullName evidence="8">Rhodopsin domain-containing protein</fullName>
    </recommendedName>
</protein>
<feature type="compositionally biased region" description="Basic residues" evidence="6">
    <location>
        <begin position="303"/>
        <end position="316"/>
    </location>
</feature>
<dbReference type="AlphaFoldDB" id="A0A5N5DQK2"/>
<gene>
    <name evidence="9" type="ORF">DBV05_g1175</name>
</gene>
<feature type="region of interest" description="Disordered" evidence="6">
    <location>
        <begin position="303"/>
        <end position="345"/>
    </location>
</feature>
<name>A0A5N5DQK2_9PEZI</name>
<keyword evidence="3 7" id="KW-1133">Transmembrane helix</keyword>
<feature type="compositionally biased region" description="Basic and acidic residues" evidence="6">
    <location>
        <begin position="317"/>
        <end position="326"/>
    </location>
</feature>
<comment type="similarity">
    <text evidence="5">Belongs to the SAT4 family.</text>
</comment>
<evidence type="ECO:0000256" key="5">
    <source>
        <dbReference type="ARBA" id="ARBA00038359"/>
    </source>
</evidence>
<feature type="transmembrane region" description="Helical" evidence="7">
    <location>
        <begin position="105"/>
        <end position="126"/>
    </location>
</feature>
<feature type="transmembrane region" description="Helical" evidence="7">
    <location>
        <begin position="138"/>
        <end position="164"/>
    </location>
</feature>
<comment type="subcellular location">
    <subcellularLocation>
        <location evidence="1">Membrane</location>
        <topology evidence="1">Multi-pass membrane protein</topology>
    </subcellularLocation>
</comment>
<evidence type="ECO:0000313" key="9">
    <source>
        <dbReference type="EMBL" id="KAB2580219.1"/>
    </source>
</evidence>
<feature type="transmembrane region" description="Helical" evidence="7">
    <location>
        <begin position="224"/>
        <end position="247"/>
    </location>
</feature>
<reference evidence="9 10" key="1">
    <citation type="journal article" date="2019" name="Sci. Rep.">
        <title>A multi-omics analysis of the grapevine pathogen Lasiodiplodia theobromae reveals that temperature affects the expression of virulence- and pathogenicity-related genes.</title>
        <authorList>
            <person name="Felix C."/>
            <person name="Meneses R."/>
            <person name="Goncalves M.F.M."/>
            <person name="Tilleman L."/>
            <person name="Duarte A.S."/>
            <person name="Jorrin-Novo J.V."/>
            <person name="Van de Peer Y."/>
            <person name="Deforce D."/>
            <person name="Van Nieuwerburgh F."/>
            <person name="Esteves A.C."/>
            <person name="Alves A."/>
        </authorList>
    </citation>
    <scope>NUCLEOTIDE SEQUENCE [LARGE SCALE GENOMIC DNA]</scope>
    <source>
        <strain evidence="9 10">LA-SOL3</strain>
    </source>
</reference>
<keyword evidence="10" id="KW-1185">Reference proteome</keyword>
<comment type="caution">
    <text evidence="9">The sequence shown here is derived from an EMBL/GenBank/DDBJ whole genome shotgun (WGS) entry which is preliminary data.</text>
</comment>
<feature type="compositionally biased region" description="Polar residues" evidence="6">
    <location>
        <begin position="385"/>
        <end position="398"/>
    </location>
</feature>
<evidence type="ECO:0000256" key="3">
    <source>
        <dbReference type="ARBA" id="ARBA00022989"/>
    </source>
</evidence>
<accession>A0A5N5DQK2</accession>
<proteinExistence type="inferred from homology"/>
<feature type="transmembrane region" description="Helical" evidence="7">
    <location>
        <begin position="59"/>
        <end position="85"/>
    </location>
</feature>
<evidence type="ECO:0000259" key="8">
    <source>
        <dbReference type="Pfam" id="PF20684"/>
    </source>
</evidence>
<keyword evidence="4 7" id="KW-0472">Membrane</keyword>
<feature type="domain" description="Rhodopsin" evidence="8">
    <location>
        <begin position="44"/>
        <end position="287"/>
    </location>
</feature>
<organism evidence="9 10">
    <name type="scientific">Lasiodiplodia theobromae</name>
    <dbReference type="NCBI Taxonomy" id="45133"/>
    <lineage>
        <taxon>Eukaryota</taxon>
        <taxon>Fungi</taxon>
        <taxon>Dikarya</taxon>
        <taxon>Ascomycota</taxon>
        <taxon>Pezizomycotina</taxon>
        <taxon>Dothideomycetes</taxon>
        <taxon>Dothideomycetes incertae sedis</taxon>
        <taxon>Botryosphaeriales</taxon>
        <taxon>Botryosphaeriaceae</taxon>
        <taxon>Lasiodiplodia</taxon>
    </lineage>
</organism>
<feature type="transmembrane region" description="Helical" evidence="7">
    <location>
        <begin position="24"/>
        <end position="47"/>
    </location>
</feature>
<evidence type="ECO:0000256" key="4">
    <source>
        <dbReference type="ARBA" id="ARBA00023136"/>
    </source>
</evidence>
<feature type="transmembrane region" description="Helical" evidence="7">
    <location>
        <begin position="259"/>
        <end position="279"/>
    </location>
</feature>
<dbReference type="InterPro" id="IPR052337">
    <property type="entry name" value="SAT4-like"/>
</dbReference>
<dbReference type="Pfam" id="PF20684">
    <property type="entry name" value="Fung_rhodopsin"/>
    <property type="match status" value="1"/>
</dbReference>
<dbReference type="EMBL" id="VCHE01000004">
    <property type="protein sequence ID" value="KAB2580219.1"/>
    <property type="molecule type" value="Genomic_DNA"/>
</dbReference>
<feature type="region of interest" description="Disordered" evidence="6">
    <location>
        <begin position="432"/>
        <end position="499"/>
    </location>
</feature>
<dbReference type="PANTHER" id="PTHR33048:SF129">
    <property type="entry name" value="INTEGRAL MEMBRANE PROTEIN-RELATED"/>
    <property type="match status" value="1"/>
</dbReference>
<dbReference type="OrthoDB" id="5401779at2759"/>
<evidence type="ECO:0000313" key="10">
    <source>
        <dbReference type="Proteomes" id="UP000325902"/>
    </source>
</evidence>
<feature type="region of interest" description="Disordered" evidence="6">
    <location>
        <begin position="378"/>
        <end position="415"/>
    </location>
</feature>
<evidence type="ECO:0000256" key="2">
    <source>
        <dbReference type="ARBA" id="ARBA00022692"/>
    </source>
</evidence>
<dbReference type="GO" id="GO:0016020">
    <property type="term" value="C:membrane"/>
    <property type="evidence" value="ECO:0007669"/>
    <property type="project" value="UniProtKB-SubCell"/>
</dbReference>
<evidence type="ECO:0000256" key="7">
    <source>
        <dbReference type="SAM" id="Phobius"/>
    </source>
</evidence>
<dbReference type="Proteomes" id="UP000325902">
    <property type="component" value="Unassembled WGS sequence"/>
</dbReference>
<evidence type="ECO:0000256" key="6">
    <source>
        <dbReference type="SAM" id="MobiDB-lite"/>
    </source>
</evidence>
<evidence type="ECO:0000256" key="1">
    <source>
        <dbReference type="ARBA" id="ARBA00004141"/>
    </source>
</evidence>
<keyword evidence="2 7" id="KW-0812">Transmembrane</keyword>